<dbReference type="EMBL" id="QSIQ01000001">
    <property type="protein sequence ID" value="RHD06467.1"/>
    <property type="molecule type" value="Genomic_DNA"/>
</dbReference>
<proteinExistence type="predicted"/>
<sequence>MKNAEYGLTENLIFKEAVAFLKKKKTLTADEYKLLDEESRAKAFTVSGYTSMEVLQTFLNELSDACEQGKTKKDFMDNMNDFLQRNGYTGLNPFKADVIFQTNMQTAYNAGHYKSMTDPTTMKLRPYWKYTTAGDGQVRETHAMMEGRIYRADDPIWDIWYPPNGFRCRCSVVSMTKAQVERSGVEVSKSAPYDIDFSTGEIKYRFPDKGFSNNPAKSAWKPDLSGFDPALKKEFKQRENKDIEK</sequence>
<feature type="region of interest" description="Disordered" evidence="1">
    <location>
        <begin position="206"/>
        <end position="227"/>
    </location>
</feature>
<organism evidence="3 4">
    <name type="scientific">Roseburia inulinivorans</name>
    <dbReference type="NCBI Taxonomy" id="360807"/>
    <lineage>
        <taxon>Bacteria</taxon>
        <taxon>Bacillati</taxon>
        <taxon>Bacillota</taxon>
        <taxon>Clostridia</taxon>
        <taxon>Lachnospirales</taxon>
        <taxon>Lachnospiraceae</taxon>
        <taxon>Roseburia</taxon>
    </lineage>
</organism>
<accession>A0A396AH34</accession>
<name>A0A396AH34_9FIRM</name>
<dbReference type="InterPro" id="IPR006528">
    <property type="entry name" value="Phage_head_morphogenesis_dom"/>
</dbReference>
<dbReference type="AlphaFoldDB" id="A0A396AH34"/>
<comment type="caution">
    <text evidence="3">The sequence shown here is derived from an EMBL/GenBank/DDBJ whole genome shotgun (WGS) entry which is preliminary data.</text>
</comment>
<dbReference type="NCBIfam" id="TIGR01641">
    <property type="entry name" value="phageSPP1_gp7"/>
    <property type="match status" value="1"/>
</dbReference>
<protein>
    <submittedName>
        <fullName evidence="3">Phage head morphogenesis protein</fullName>
    </submittedName>
</protein>
<evidence type="ECO:0000313" key="3">
    <source>
        <dbReference type="EMBL" id="RHD06467.1"/>
    </source>
</evidence>
<reference evidence="3 4" key="1">
    <citation type="submission" date="2018-08" db="EMBL/GenBank/DDBJ databases">
        <title>A genome reference for cultivated species of the human gut microbiota.</title>
        <authorList>
            <person name="Zou Y."/>
            <person name="Xue W."/>
            <person name="Luo G."/>
        </authorList>
    </citation>
    <scope>NUCLEOTIDE SEQUENCE [LARGE SCALE GENOMIC DNA]</scope>
    <source>
        <strain evidence="3 4">AM32-8LB</strain>
    </source>
</reference>
<evidence type="ECO:0000259" key="2">
    <source>
        <dbReference type="Pfam" id="PF04233"/>
    </source>
</evidence>
<evidence type="ECO:0000256" key="1">
    <source>
        <dbReference type="SAM" id="MobiDB-lite"/>
    </source>
</evidence>
<dbReference type="Pfam" id="PF04233">
    <property type="entry name" value="Phage_Mu_F"/>
    <property type="match status" value="1"/>
</dbReference>
<dbReference type="Proteomes" id="UP000266391">
    <property type="component" value="Unassembled WGS sequence"/>
</dbReference>
<feature type="domain" description="Phage head morphogenesis" evidence="2">
    <location>
        <begin position="57"/>
        <end position="172"/>
    </location>
</feature>
<gene>
    <name evidence="3" type="ORF">DW813_00950</name>
</gene>
<dbReference type="RefSeq" id="WP_118091791.1">
    <property type="nucleotide sequence ID" value="NZ_QSIQ01000001.1"/>
</dbReference>
<evidence type="ECO:0000313" key="4">
    <source>
        <dbReference type="Proteomes" id="UP000266391"/>
    </source>
</evidence>